<dbReference type="SUPFAM" id="SSF55120">
    <property type="entry name" value="Pseudouridine synthase"/>
    <property type="match status" value="1"/>
</dbReference>
<dbReference type="GO" id="GO:0000455">
    <property type="term" value="P:enzyme-directed rRNA pseudouridine synthesis"/>
    <property type="evidence" value="ECO:0007669"/>
    <property type="project" value="UniProtKB-ARBA"/>
</dbReference>
<dbReference type="PROSITE" id="PS50889">
    <property type="entry name" value="S4"/>
    <property type="match status" value="1"/>
</dbReference>
<dbReference type="PROSITE" id="PS01149">
    <property type="entry name" value="PSI_RSU"/>
    <property type="match status" value="1"/>
</dbReference>
<dbReference type="AlphaFoldDB" id="A0A2S7TZB3"/>
<dbReference type="SMART" id="SM00363">
    <property type="entry name" value="S4"/>
    <property type="match status" value="1"/>
</dbReference>
<keyword evidence="9" id="KW-1185">Reference proteome</keyword>
<name>A0A2S7TZB3_9BACT</name>
<dbReference type="Gene3D" id="3.30.70.580">
    <property type="entry name" value="Pseudouridine synthase I, catalytic domain, N-terminal subdomain"/>
    <property type="match status" value="1"/>
</dbReference>
<gene>
    <name evidence="8" type="ORF">BSZ32_02080</name>
</gene>
<dbReference type="NCBIfam" id="TIGR00093">
    <property type="entry name" value="pseudouridine synthase"/>
    <property type="match status" value="1"/>
</dbReference>
<dbReference type="EC" id="5.4.99.-" evidence="5"/>
<evidence type="ECO:0000256" key="5">
    <source>
        <dbReference type="RuleBase" id="RU003887"/>
    </source>
</evidence>
<dbReference type="OrthoDB" id="9807213at2"/>
<accession>A0A2S7TZB3</accession>
<feature type="compositionally biased region" description="Basic residues" evidence="6">
    <location>
        <begin position="257"/>
        <end position="266"/>
    </location>
</feature>
<dbReference type="InterPro" id="IPR042092">
    <property type="entry name" value="PsdUridine_s_RsuA/RluB/E/F_cat"/>
</dbReference>
<protein>
    <recommendedName>
        <fullName evidence="5">Pseudouridine synthase</fullName>
        <ecNumber evidence="5">5.4.99.-</ecNumber>
    </recommendedName>
</protein>
<dbReference type="InterPro" id="IPR050343">
    <property type="entry name" value="RsuA_PseudoU_synthase"/>
</dbReference>
<evidence type="ECO:0000313" key="8">
    <source>
        <dbReference type="EMBL" id="PQJ27402.1"/>
    </source>
</evidence>
<dbReference type="RefSeq" id="WP_105041885.1">
    <property type="nucleotide sequence ID" value="NZ_MQWA01000001.1"/>
</dbReference>
<dbReference type="InterPro" id="IPR036986">
    <property type="entry name" value="S4_RNA-bd_sf"/>
</dbReference>
<proteinExistence type="inferred from homology"/>
<dbReference type="Proteomes" id="UP000239907">
    <property type="component" value="Unassembled WGS sequence"/>
</dbReference>
<dbReference type="InterPro" id="IPR000748">
    <property type="entry name" value="PsdUridine_synth_RsuA/RluB/E/F"/>
</dbReference>
<comment type="caution">
    <text evidence="8">The sequence shown here is derived from an EMBL/GenBank/DDBJ whole genome shotgun (WGS) entry which is preliminary data.</text>
</comment>
<dbReference type="InterPro" id="IPR006145">
    <property type="entry name" value="PsdUridine_synth_RsuA/RluA"/>
</dbReference>
<comment type="similarity">
    <text evidence="1 5">Belongs to the pseudouridine synthase RsuA family.</text>
</comment>
<dbReference type="Gene3D" id="3.30.70.1560">
    <property type="entry name" value="Alpha-L RNA-binding motif"/>
    <property type="match status" value="1"/>
</dbReference>
<dbReference type="GO" id="GO:0120159">
    <property type="term" value="F:rRNA pseudouridine synthase activity"/>
    <property type="evidence" value="ECO:0007669"/>
    <property type="project" value="UniProtKB-ARBA"/>
</dbReference>
<keyword evidence="3 5" id="KW-0413">Isomerase</keyword>
<feature type="region of interest" description="Disordered" evidence="6">
    <location>
        <begin position="254"/>
        <end position="282"/>
    </location>
</feature>
<organism evidence="8 9">
    <name type="scientific">Rubritalea profundi</name>
    <dbReference type="NCBI Taxonomy" id="1658618"/>
    <lineage>
        <taxon>Bacteria</taxon>
        <taxon>Pseudomonadati</taxon>
        <taxon>Verrucomicrobiota</taxon>
        <taxon>Verrucomicrobiia</taxon>
        <taxon>Verrucomicrobiales</taxon>
        <taxon>Rubritaleaceae</taxon>
        <taxon>Rubritalea</taxon>
    </lineage>
</organism>
<dbReference type="PANTHER" id="PTHR47683">
    <property type="entry name" value="PSEUDOURIDINE SYNTHASE FAMILY PROTEIN-RELATED"/>
    <property type="match status" value="1"/>
</dbReference>
<dbReference type="CDD" id="cd00165">
    <property type="entry name" value="S4"/>
    <property type="match status" value="1"/>
</dbReference>
<dbReference type="InterPro" id="IPR020094">
    <property type="entry name" value="TruA/RsuA/RluB/E/F_N"/>
</dbReference>
<dbReference type="InterPro" id="IPR018496">
    <property type="entry name" value="PsdUridine_synth_RsuA/RluB_CS"/>
</dbReference>
<dbReference type="Gene3D" id="3.10.290.10">
    <property type="entry name" value="RNA-binding S4 domain"/>
    <property type="match status" value="1"/>
</dbReference>
<evidence type="ECO:0000313" key="9">
    <source>
        <dbReference type="Proteomes" id="UP000239907"/>
    </source>
</evidence>
<dbReference type="EMBL" id="MQWA01000001">
    <property type="protein sequence ID" value="PQJ27402.1"/>
    <property type="molecule type" value="Genomic_DNA"/>
</dbReference>
<evidence type="ECO:0000259" key="7">
    <source>
        <dbReference type="SMART" id="SM00363"/>
    </source>
</evidence>
<reference evidence="8 9" key="1">
    <citation type="submission" date="2016-12" db="EMBL/GenBank/DDBJ databases">
        <title>Study of bacterial adaptation to deep sea.</title>
        <authorList>
            <person name="Song J."/>
            <person name="Yoshizawa S."/>
            <person name="Kogure K."/>
        </authorList>
    </citation>
    <scope>NUCLEOTIDE SEQUENCE [LARGE SCALE GENOMIC DNA]</scope>
    <source>
        <strain evidence="8 9">SAORIC-165</strain>
    </source>
</reference>
<evidence type="ECO:0000256" key="1">
    <source>
        <dbReference type="ARBA" id="ARBA00008348"/>
    </source>
</evidence>
<dbReference type="GO" id="GO:0003723">
    <property type="term" value="F:RNA binding"/>
    <property type="evidence" value="ECO:0007669"/>
    <property type="project" value="UniProtKB-KW"/>
</dbReference>
<dbReference type="FunFam" id="3.10.290.10:FF:000003">
    <property type="entry name" value="Pseudouridine synthase"/>
    <property type="match status" value="1"/>
</dbReference>
<evidence type="ECO:0000256" key="6">
    <source>
        <dbReference type="SAM" id="MobiDB-lite"/>
    </source>
</evidence>
<feature type="domain" description="RNA-binding S4" evidence="7">
    <location>
        <begin position="8"/>
        <end position="67"/>
    </location>
</feature>
<dbReference type="InterPro" id="IPR002942">
    <property type="entry name" value="S4_RNA-bd"/>
</dbReference>
<keyword evidence="2 4" id="KW-0694">RNA-binding</keyword>
<dbReference type="Pfam" id="PF00849">
    <property type="entry name" value="PseudoU_synth_2"/>
    <property type="match status" value="1"/>
</dbReference>
<evidence type="ECO:0000256" key="3">
    <source>
        <dbReference type="ARBA" id="ARBA00023235"/>
    </source>
</evidence>
<dbReference type="PANTHER" id="PTHR47683:SF4">
    <property type="entry name" value="PSEUDOURIDINE SYNTHASE"/>
    <property type="match status" value="1"/>
</dbReference>
<dbReference type="SUPFAM" id="SSF55174">
    <property type="entry name" value="Alpha-L RNA-binding motif"/>
    <property type="match status" value="1"/>
</dbReference>
<evidence type="ECO:0000256" key="4">
    <source>
        <dbReference type="PROSITE-ProRule" id="PRU00182"/>
    </source>
</evidence>
<dbReference type="Pfam" id="PF01479">
    <property type="entry name" value="S4"/>
    <property type="match status" value="1"/>
</dbReference>
<dbReference type="InterPro" id="IPR020103">
    <property type="entry name" value="PsdUridine_synth_cat_dom_sf"/>
</dbReference>
<sequence length="282" mass="31830">MSDQELGIRLNKYLASCAVGSRRKCDELIKKGSVVVNGKVCSDLSTTVTEDDFVKIGNSRVLPRDTTTILLCKPKGLICTKDDELKRETIYELLPPNMRHLNHVGRLDQDSEGLLIMTNDGDLAQELSHPKKKIEKEYLVTVNQAFSNEVLDQFLKGIWTGDTKAHAKAVKRLSPRRFLIILETGLKRQIRMMCKAAHLNVVKLVRIRIGHVTGGGLAPGRYSELDAHDIELLQRNPKTDKAYRTKATLKARPIAATKKKTARRRAPDRTALPTKKTFRKRR</sequence>
<evidence type="ECO:0000256" key="2">
    <source>
        <dbReference type="ARBA" id="ARBA00022884"/>
    </source>
</evidence>